<evidence type="ECO:0000256" key="4">
    <source>
        <dbReference type="ARBA" id="ARBA00023136"/>
    </source>
</evidence>
<accession>A0ABV6SE93</accession>
<protein>
    <submittedName>
        <fullName evidence="6">MipA/OmpV family protein</fullName>
    </submittedName>
</protein>
<name>A0ABV6SE93_9SPHN</name>
<sequence length="277" mass="29143">MTTIFGRSFFRANGAKADVSKIPAVRVFTLCLAGSMVPGAAMAKDGEQTPYMADHITIGAGASVLPTFEGSDSTRILPLPVIDIRQGIFVANTYSGIGVSVPVTDEINMGAGAVFVLGYRQKDVPTGIERIKNAAGIRANATIRKWGFVSTVGVTKVLGGTKGTVADAVISYPVRVDDRLTIVPGIGTTWADSKYNDRYFGISPEEAAASGLSRFSPGSGFKDVTFNLVANYRLSPRWNLSVGGSAIRVVGDVSDSALVQDKVNASGFASISYTFGR</sequence>
<dbReference type="Pfam" id="PF06629">
    <property type="entry name" value="MipA"/>
    <property type="match status" value="1"/>
</dbReference>
<dbReference type="Proteomes" id="UP001589858">
    <property type="component" value="Unassembled WGS sequence"/>
</dbReference>
<keyword evidence="3" id="KW-0732">Signal</keyword>
<comment type="subcellular location">
    <subcellularLocation>
        <location evidence="1">Cell outer membrane</location>
    </subcellularLocation>
</comment>
<evidence type="ECO:0000256" key="5">
    <source>
        <dbReference type="ARBA" id="ARBA00023237"/>
    </source>
</evidence>
<evidence type="ECO:0000313" key="6">
    <source>
        <dbReference type="EMBL" id="MFC0687566.1"/>
    </source>
</evidence>
<evidence type="ECO:0000313" key="7">
    <source>
        <dbReference type="Proteomes" id="UP001589858"/>
    </source>
</evidence>
<dbReference type="RefSeq" id="WP_267225033.1">
    <property type="nucleotide sequence ID" value="NZ_JAPCWC010000055.1"/>
</dbReference>
<organism evidence="6 7">
    <name type="scientific">Novosphingobium clariflavum</name>
    <dbReference type="NCBI Taxonomy" id="2029884"/>
    <lineage>
        <taxon>Bacteria</taxon>
        <taxon>Pseudomonadati</taxon>
        <taxon>Pseudomonadota</taxon>
        <taxon>Alphaproteobacteria</taxon>
        <taxon>Sphingomonadales</taxon>
        <taxon>Sphingomonadaceae</taxon>
        <taxon>Novosphingobium</taxon>
    </lineage>
</organism>
<comment type="caution">
    <text evidence="6">The sequence shown here is derived from an EMBL/GenBank/DDBJ whole genome shotgun (WGS) entry which is preliminary data.</text>
</comment>
<dbReference type="PANTHER" id="PTHR38776">
    <property type="entry name" value="MLTA-INTERACTING PROTEIN-RELATED"/>
    <property type="match status" value="1"/>
</dbReference>
<evidence type="ECO:0000256" key="3">
    <source>
        <dbReference type="ARBA" id="ARBA00022729"/>
    </source>
</evidence>
<comment type="similarity">
    <text evidence="2">Belongs to the MipA/OmpV family.</text>
</comment>
<keyword evidence="7" id="KW-1185">Reference proteome</keyword>
<dbReference type="InterPro" id="IPR010583">
    <property type="entry name" value="MipA"/>
</dbReference>
<dbReference type="EMBL" id="JBHLTM010000087">
    <property type="protein sequence ID" value="MFC0687566.1"/>
    <property type="molecule type" value="Genomic_DNA"/>
</dbReference>
<evidence type="ECO:0000256" key="1">
    <source>
        <dbReference type="ARBA" id="ARBA00004442"/>
    </source>
</evidence>
<evidence type="ECO:0000256" key="2">
    <source>
        <dbReference type="ARBA" id="ARBA00005722"/>
    </source>
</evidence>
<keyword evidence="4" id="KW-0472">Membrane</keyword>
<proteinExistence type="inferred from homology"/>
<keyword evidence="5" id="KW-0998">Cell outer membrane</keyword>
<gene>
    <name evidence="6" type="ORF">ACFFF8_23530</name>
</gene>
<reference evidence="6 7" key="1">
    <citation type="submission" date="2024-09" db="EMBL/GenBank/DDBJ databases">
        <authorList>
            <person name="Sun Q."/>
            <person name="Mori K."/>
        </authorList>
    </citation>
    <scope>NUCLEOTIDE SEQUENCE [LARGE SCALE GENOMIC DNA]</scope>
    <source>
        <strain evidence="6 7">CICC 11035S</strain>
    </source>
</reference>
<dbReference type="PANTHER" id="PTHR38776:SF1">
    <property type="entry name" value="MLTA-INTERACTING PROTEIN-RELATED"/>
    <property type="match status" value="1"/>
</dbReference>